<sequence length="56" mass="6188">MTSVDPNKIAYVDIYPPVNVARVGDSDKYFIGSEVPGVEPTPEGGFKDKDFKIKKQ</sequence>
<accession>A0A8H3GGF3</accession>
<dbReference type="InterPro" id="IPR041168">
    <property type="entry name" value="LodA_N"/>
</dbReference>
<evidence type="ECO:0000259" key="2">
    <source>
        <dbReference type="Pfam" id="PF17990"/>
    </source>
</evidence>
<name>A0A8H3GGF3_9AGAM</name>
<dbReference type="Pfam" id="PF17990">
    <property type="entry name" value="LodA_N"/>
    <property type="match status" value="1"/>
</dbReference>
<dbReference type="Proteomes" id="UP000663850">
    <property type="component" value="Unassembled WGS sequence"/>
</dbReference>
<feature type="compositionally biased region" description="Basic and acidic residues" evidence="1">
    <location>
        <begin position="45"/>
        <end position="56"/>
    </location>
</feature>
<dbReference type="AlphaFoldDB" id="A0A8H3GGF3"/>
<feature type="non-terminal residue" evidence="3">
    <location>
        <position position="1"/>
    </location>
</feature>
<evidence type="ECO:0000256" key="1">
    <source>
        <dbReference type="SAM" id="MobiDB-lite"/>
    </source>
</evidence>
<evidence type="ECO:0000313" key="3">
    <source>
        <dbReference type="EMBL" id="CAE6448510.1"/>
    </source>
</evidence>
<evidence type="ECO:0000313" key="4">
    <source>
        <dbReference type="Proteomes" id="UP000663850"/>
    </source>
</evidence>
<proteinExistence type="predicted"/>
<gene>
    <name evidence="3" type="ORF">RDB_LOCUS38722</name>
</gene>
<reference evidence="3" key="1">
    <citation type="submission" date="2021-01" db="EMBL/GenBank/DDBJ databases">
        <authorList>
            <person name="Kaushik A."/>
        </authorList>
    </citation>
    <scope>NUCLEOTIDE SEQUENCE</scope>
    <source>
        <strain evidence="3">Type strain: AG8-Rh-89/</strain>
    </source>
</reference>
<organism evidence="3 4">
    <name type="scientific">Rhizoctonia solani</name>
    <dbReference type="NCBI Taxonomy" id="456999"/>
    <lineage>
        <taxon>Eukaryota</taxon>
        <taxon>Fungi</taxon>
        <taxon>Dikarya</taxon>
        <taxon>Basidiomycota</taxon>
        <taxon>Agaricomycotina</taxon>
        <taxon>Agaricomycetes</taxon>
        <taxon>Cantharellales</taxon>
        <taxon>Ceratobasidiaceae</taxon>
        <taxon>Rhizoctonia</taxon>
    </lineage>
</organism>
<dbReference type="EMBL" id="CAJMWZ010002083">
    <property type="protein sequence ID" value="CAE6448510.1"/>
    <property type="molecule type" value="Genomic_DNA"/>
</dbReference>
<feature type="domain" description="L-Lysine epsilon oxidase N-terminal" evidence="2">
    <location>
        <begin position="15"/>
        <end position="56"/>
    </location>
</feature>
<protein>
    <recommendedName>
        <fullName evidence="2">L-Lysine epsilon oxidase N-terminal domain-containing protein</fullName>
    </recommendedName>
</protein>
<feature type="region of interest" description="Disordered" evidence="1">
    <location>
        <begin position="34"/>
        <end position="56"/>
    </location>
</feature>
<comment type="caution">
    <text evidence="3">The sequence shown here is derived from an EMBL/GenBank/DDBJ whole genome shotgun (WGS) entry which is preliminary data.</text>
</comment>